<dbReference type="FunFam" id="1.10.510.10:FF:000211">
    <property type="entry name" value="Cyclin-dependent kinase G-2"/>
    <property type="match status" value="1"/>
</dbReference>
<keyword evidence="5" id="KW-0418">Kinase</keyword>
<evidence type="ECO:0000256" key="2">
    <source>
        <dbReference type="ARBA" id="ARBA00022527"/>
    </source>
</evidence>
<dbReference type="GO" id="GO:0005634">
    <property type="term" value="C:nucleus"/>
    <property type="evidence" value="ECO:0007669"/>
    <property type="project" value="TreeGrafter"/>
</dbReference>
<dbReference type="PANTHER" id="PTHR24056">
    <property type="entry name" value="CELL DIVISION PROTEIN KINASE"/>
    <property type="match status" value="1"/>
</dbReference>
<reference evidence="12 13" key="1">
    <citation type="submission" date="2012-05" db="EMBL/GenBank/DDBJ databases">
        <title>Recombination and specialization in a pathogen metapopulation.</title>
        <authorList>
            <person name="Gardiner A."/>
            <person name="Kemen E."/>
            <person name="Schultz-Larsen T."/>
            <person name="MacLean D."/>
            <person name="Van Oosterhout C."/>
            <person name="Jones J.D.G."/>
        </authorList>
    </citation>
    <scope>NUCLEOTIDE SEQUENCE [LARGE SCALE GENOMIC DNA]</scope>
    <source>
        <strain evidence="12 13">Ac Nc2</strain>
    </source>
</reference>
<dbReference type="PANTHER" id="PTHR24056:SF107">
    <property type="entry name" value="CYCLIN-DEPENDENT KINASE 11A-RELATED"/>
    <property type="match status" value="1"/>
</dbReference>
<keyword evidence="4" id="KW-0547">Nucleotide-binding</keyword>
<dbReference type="SMART" id="SM00220">
    <property type="entry name" value="S_TKc"/>
    <property type="match status" value="1"/>
</dbReference>
<evidence type="ECO:0000313" key="13">
    <source>
        <dbReference type="Proteomes" id="UP000053237"/>
    </source>
</evidence>
<protein>
    <recommendedName>
        <fullName evidence="8">Cyclin-dependent kinase 2 homolog</fullName>
    </recommendedName>
    <alternativeName>
        <fullName evidence="9">Cell division control protein 2 homolog</fullName>
    </alternativeName>
    <alternativeName>
        <fullName evidence="10">cdc2-related kinase 2</fullName>
    </alternativeName>
</protein>
<evidence type="ECO:0000256" key="1">
    <source>
        <dbReference type="ARBA" id="ARBA00006485"/>
    </source>
</evidence>
<evidence type="ECO:0000256" key="3">
    <source>
        <dbReference type="ARBA" id="ARBA00022679"/>
    </source>
</evidence>
<dbReference type="InParanoid" id="A0A024FVL7"/>
<proteinExistence type="inferred from homology"/>
<evidence type="ECO:0000259" key="11">
    <source>
        <dbReference type="PROSITE" id="PS50011"/>
    </source>
</evidence>
<dbReference type="STRING" id="65357.A0A024FVL7"/>
<keyword evidence="2" id="KW-0723">Serine/threonine-protein kinase</keyword>
<accession>A0A024FVL7</accession>
<feature type="domain" description="Protein kinase" evidence="11">
    <location>
        <begin position="1"/>
        <end position="262"/>
    </location>
</feature>
<evidence type="ECO:0000313" key="12">
    <source>
        <dbReference type="EMBL" id="CCI11061.1"/>
    </source>
</evidence>
<dbReference type="SUPFAM" id="SSF56112">
    <property type="entry name" value="Protein kinase-like (PK-like)"/>
    <property type="match status" value="1"/>
</dbReference>
<sequence length="278" mass="32176">MSGDLCKEGFPVTALRETNALLQLRHPNIIHVREMVVGSSSDKIYMVMEYAENDLRTLMQKKMKHTFLQSEVKTILQSLLSAVAYMHANWFIHRDLKTANLLYDKNGVLKVCDFGLARQYGDPTRKYTPLVVTLWYRAPELLLGTERYSTAVDMWSVGCIFAELLWMKPLFEGRGEMNQLDQIFRLLGPPTETTWPGFGKLPHARSIHWSKYRKTSDWRSHLPSTFYTNGISNAGFDLLSKMLTLNPDRRISAQDALQHEYFQQDPKPQRQDLMPTFP</sequence>
<dbReference type="Pfam" id="PF00069">
    <property type="entry name" value="Pkinase"/>
    <property type="match status" value="1"/>
</dbReference>
<dbReference type="GO" id="GO:0004674">
    <property type="term" value="F:protein serine/threonine kinase activity"/>
    <property type="evidence" value="ECO:0007669"/>
    <property type="project" value="UniProtKB-KW"/>
</dbReference>
<evidence type="ECO:0000256" key="5">
    <source>
        <dbReference type="ARBA" id="ARBA00022777"/>
    </source>
</evidence>
<dbReference type="InterPro" id="IPR008271">
    <property type="entry name" value="Ser/Thr_kinase_AS"/>
</dbReference>
<comment type="caution">
    <text evidence="12">The sequence shown here is derived from an EMBL/GenBank/DDBJ whole genome shotgun (WGS) entry which is preliminary data.</text>
</comment>
<dbReference type="OrthoDB" id="1732493at2759"/>
<dbReference type="AlphaFoldDB" id="A0A024FVL7"/>
<evidence type="ECO:0000256" key="6">
    <source>
        <dbReference type="ARBA" id="ARBA00022840"/>
    </source>
</evidence>
<keyword evidence="13" id="KW-1185">Reference proteome</keyword>
<comment type="subunit">
    <text evidence="7">May form a complex composed of at least the catalytic subunit CRK2 and a cyclin.</text>
</comment>
<dbReference type="Gene3D" id="3.30.200.20">
    <property type="entry name" value="Phosphorylase Kinase, domain 1"/>
    <property type="match status" value="1"/>
</dbReference>
<evidence type="ECO:0000256" key="9">
    <source>
        <dbReference type="ARBA" id="ARBA00041902"/>
    </source>
</evidence>
<evidence type="ECO:0000256" key="10">
    <source>
        <dbReference type="ARBA" id="ARBA00042858"/>
    </source>
</evidence>
<dbReference type="PROSITE" id="PS00108">
    <property type="entry name" value="PROTEIN_KINASE_ST"/>
    <property type="match status" value="1"/>
</dbReference>
<dbReference type="Proteomes" id="UP000053237">
    <property type="component" value="Unassembled WGS sequence"/>
</dbReference>
<dbReference type="InterPro" id="IPR000719">
    <property type="entry name" value="Prot_kinase_dom"/>
</dbReference>
<dbReference type="GO" id="GO:0007346">
    <property type="term" value="P:regulation of mitotic cell cycle"/>
    <property type="evidence" value="ECO:0007669"/>
    <property type="project" value="TreeGrafter"/>
</dbReference>
<evidence type="ECO:0000256" key="4">
    <source>
        <dbReference type="ARBA" id="ARBA00022741"/>
    </source>
</evidence>
<name>A0A024FVL7_9STRA</name>
<gene>
    <name evidence="12" type="ORF">BN9_123080</name>
</gene>
<dbReference type="GO" id="GO:0005524">
    <property type="term" value="F:ATP binding"/>
    <property type="evidence" value="ECO:0007669"/>
    <property type="project" value="UniProtKB-KW"/>
</dbReference>
<evidence type="ECO:0000256" key="7">
    <source>
        <dbReference type="ARBA" id="ARBA00038543"/>
    </source>
</evidence>
<evidence type="ECO:0000256" key="8">
    <source>
        <dbReference type="ARBA" id="ARBA00039612"/>
    </source>
</evidence>
<dbReference type="InterPro" id="IPR011009">
    <property type="entry name" value="Kinase-like_dom_sf"/>
</dbReference>
<keyword evidence="3" id="KW-0808">Transferase</keyword>
<keyword evidence="6" id="KW-0067">ATP-binding</keyword>
<comment type="similarity">
    <text evidence="1">Belongs to the protein kinase superfamily. CMGC Ser/Thr protein kinase family. CDC2/CDKX subfamily.</text>
</comment>
<dbReference type="Gene3D" id="1.10.510.10">
    <property type="entry name" value="Transferase(Phosphotransferase) domain 1"/>
    <property type="match status" value="1"/>
</dbReference>
<organism evidence="12 13">
    <name type="scientific">Albugo candida</name>
    <dbReference type="NCBI Taxonomy" id="65357"/>
    <lineage>
        <taxon>Eukaryota</taxon>
        <taxon>Sar</taxon>
        <taxon>Stramenopiles</taxon>
        <taxon>Oomycota</taxon>
        <taxon>Peronosporomycetes</taxon>
        <taxon>Albuginales</taxon>
        <taxon>Albuginaceae</taxon>
        <taxon>Albugo</taxon>
    </lineage>
</organism>
<dbReference type="PROSITE" id="PS50011">
    <property type="entry name" value="PROTEIN_KINASE_DOM"/>
    <property type="match status" value="1"/>
</dbReference>
<dbReference type="InterPro" id="IPR050108">
    <property type="entry name" value="CDK"/>
</dbReference>
<dbReference type="EMBL" id="CAIX01000532">
    <property type="protein sequence ID" value="CCI11061.1"/>
    <property type="molecule type" value="Genomic_DNA"/>
</dbReference>